<evidence type="ECO:0000313" key="1">
    <source>
        <dbReference type="EMBL" id="AHH03102.1"/>
    </source>
</evidence>
<name>A0ABM5PG97_9SPIR</name>
<dbReference type="Proteomes" id="UP000019269">
    <property type="component" value="Chromosome"/>
</dbReference>
<keyword evidence="2" id="KW-1185">Reference proteome</keyword>
<evidence type="ECO:0000313" key="2">
    <source>
        <dbReference type="Proteomes" id="UP000019269"/>
    </source>
</evidence>
<organism evidence="1 2">
    <name type="scientific">Borrelia nietonii YOR</name>
    <dbReference type="NCBI Taxonomy" id="1293576"/>
    <lineage>
        <taxon>Bacteria</taxon>
        <taxon>Pseudomonadati</taxon>
        <taxon>Spirochaetota</taxon>
        <taxon>Spirochaetia</taxon>
        <taxon>Spirochaetales</taxon>
        <taxon>Borreliaceae</taxon>
        <taxon>Borrelia</taxon>
        <taxon>Borrelia nietonii</taxon>
    </lineage>
</organism>
<dbReference type="EMBL" id="CP004146">
    <property type="protein sequence ID" value="AHH03102.1"/>
    <property type="molecule type" value="Genomic_DNA"/>
</dbReference>
<reference evidence="1" key="1">
    <citation type="submission" date="2013-02" db="EMBL/GenBank/DDBJ databases">
        <title>Comparative genomics of Borrelia species.</title>
        <authorList>
            <person name="Schwan T.G."/>
            <person name="Raffel S.J."/>
            <person name="Porcella S.F."/>
        </authorList>
    </citation>
    <scope>NUCLEOTIDE SEQUENCE [LARGE SCALE GENOMIC DNA]</scope>
    <source>
        <strain evidence="1">YOR</strain>
    </source>
</reference>
<protein>
    <submittedName>
        <fullName evidence="1">Uncharacterized protein</fullName>
    </submittedName>
</protein>
<gene>
    <name evidence="1" type="ORF">BHY_0151</name>
</gene>
<accession>A0ABM5PG97</accession>
<proteinExistence type="predicted"/>
<sequence length="41" mass="5124">MIITSYYYTHADFKKAFYNAQLDIYLTHQNISKNFFQNHWF</sequence>